<dbReference type="EMBL" id="SACT01000003">
    <property type="protein sequence ID" value="RVT51535.1"/>
    <property type="molecule type" value="Genomic_DNA"/>
</dbReference>
<dbReference type="AlphaFoldDB" id="A0A437JVW5"/>
<gene>
    <name evidence="3" type="ORF">ENE75_11990</name>
</gene>
<dbReference type="InterPro" id="IPR014748">
    <property type="entry name" value="Enoyl-CoA_hydra_C"/>
</dbReference>
<reference evidence="3 4" key="1">
    <citation type="submission" date="2019-01" db="EMBL/GenBank/DDBJ databases">
        <authorList>
            <person name="Chen W.-M."/>
        </authorList>
    </citation>
    <scope>NUCLEOTIDE SEQUENCE [LARGE SCALE GENOMIC DNA]</scope>
    <source>
        <strain evidence="3 4">ICH-3</strain>
    </source>
</reference>
<name>A0A437JVW5_9BURK</name>
<dbReference type="PANTHER" id="PTHR11941">
    <property type="entry name" value="ENOYL-COA HYDRATASE-RELATED"/>
    <property type="match status" value="1"/>
</dbReference>
<dbReference type="OrthoDB" id="9807606at2"/>
<dbReference type="NCBIfam" id="NF006013">
    <property type="entry name" value="PRK08150.1"/>
    <property type="match status" value="1"/>
</dbReference>
<protein>
    <submittedName>
        <fullName evidence="3">Crotonase/enoyl-CoA hydratase family protein</fullName>
    </submittedName>
</protein>
<keyword evidence="2" id="KW-0456">Lyase</keyword>
<dbReference type="InterPro" id="IPR029045">
    <property type="entry name" value="ClpP/crotonase-like_dom_sf"/>
</dbReference>
<comment type="caution">
    <text evidence="3">The sequence shown here is derived from an EMBL/GenBank/DDBJ whole genome shotgun (WGS) entry which is preliminary data.</text>
</comment>
<sequence>MADAETLIQSTRHGEVLHLALNRPAKRNAANDALIAALDAQFAHIPADVRAIALSGNGEHFCAGLDLSELSERNVFEGILHSRGWHAALDRIQYAPVPVVAVLHGAVVGGGLEIAAACHVRVAENNAFYAFPEGQRGIFVGGGGSVRVPRLIGAARVADMMLTGRVLDADEGQATGLSTYLVQPGEGLAKGLALAQKIAANAPMSNYAVIQALPRIAELAPEQGLFVESLVAAIAQGEPAAKERLRAFLEKRAAKVEKPQ</sequence>
<dbReference type="Gene3D" id="3.90.226.10">
    <property type="entry name" value="2-enoyl-CoA Hydratase, Chain A, domain 1"/>
    <property type="match status" value="1"/>
</dbReference>
<dbReference type="Proteomes" id="UP000288178">
    <property type="component" value="Unassembled WGS sequence"/>
</dbReference>
<evidence type="ECO:0000313" key="4">
    <source>
        <dbReference type="Proteomes" id="UP000288178"/>
    </source>
</evidence>
<accession>A0A437JVW5</accession>
<comment type="similarity">
    <text evidence="1">Belongs to the enoyl-CoA hydratase/isomerase family.</text>
</comment>
<dbReference type="GO" id="GO:0006635">
    <property type="term" value="P:fatty acid beta-oxidation"/>
    <property type="evidence" value="ECO:0007669"/>
    <property type="project" value="TreeGrafter"/>
</dbReference>
<evidence type="ECO:0000313" key="3">
    <source>
        <dbReference type="EMBL" id="RVT51535.1"/>
    </source>
</evidence>
<dbReference type="RefSeq" id="WP_128198536.1">
    <property type="nucleotide sequence ID" value="NZ_SACT01000003.1"/>
</dbReference>
<dbReference type="PANTHER" id="PTHR11941:SF54">
    <property type="entry name" value="ENOYL-COA HYDRATASE, MITOCHONDRIAL"/>
    <property type="match status" value="1"/>
</dbReference>
<organism evidence="3 4">
    <name type="scientific">Rubrivivax albus</name>
    <dbReference type="NCBI Taxonomy" id="2499835"/>
    <lineage>
        <taxon>Bacteria</taxon>
        <taxon>Pseudomonadati</taxon>
        <taxon>Pseudomonadota</taxon>
        <taxon>Betaproteobacteria</taxon>
        <taxon>Burkholderiales</taxon>
        <taxon>Sphaerotilaceae</taxon>
        <taxon>Rubrivivax</taxon>
    </lineage>
</organism>
<dbReference type="GO" id="GO:0016829">
    <property type="term" value="F:lyase activity"/>
    <property type="evidence" value="ECO:0007669"/>
    <property type="project" value="UniProtKB-KW"/>
</dbReference>
<proteinExistence type="inferred from homology"/>
<dbReference type="CDD" id="cd06558">
    <property type="entry name" value="crotonase-like"/>
    <property type="match status" value="1"/>
</dbReference>
<dbReference type="Pfam" id="PF00378">
    <property type="entry name" value="ECH_1"/>
    <property type="match status" value="1"/>
</dbReference>
<dbReference type="InterPro" id="IPR001753">
    <property type="entry name" value="Enoyl-CoA_hydra/iso"/>
</dbReference>
<keyword evidence="4" id="KW-1185">Reference proteome</keyword>
<dbReference type="Gene3D" id="1.10.12.10">
    <property type="entry name" value="Lyase 2-enoyl-coa Hydratase, Chain A, domain 2"/>
    <property type="match status" value="1"/>
</dbReference>
<evidence type="ECO:0000256" key="1">
    <source>
        <dbReference type="ARBA" id="ARBA00005254"/>
    </source>
</evidence>
<dbReference type="SUPFAM" id="SSF52096">
    <property type="entry name" value="ClpP/crotonase"/>
    <property type="match status" value="1"/>
</dbReference>
<evidence type="ECO:0000256" key="2">
    <source>
        <dbReference type="ARBA" id="ARBA00023239"/>
    </source>
</evidence>